<accession>A0A0M3QZB1</accession>
<proteinExistence type="predicted"/>
<dbReference type="AlphaFoldDB" id="A0A0M3QZB1"/>
<protein>
    <submittedName>
        <fullName evidence="3">CG12655</fullName>
    </submittedName>
</protein>
<keyword evidence="4" id="KW-1185">Reference proteome</keyword>
<sequence length="143" mass="14613">MFVSRRCSCFVLFWICLLSVVCAQGNNWPPATDGRWAGGANGQVGAGAVANAGMHPPGQLGSTDPQFSYGYAGVDSRGPYGGAGGNGGYYVSGVDEHGRPYNYNGGAGAAPNYHNSYNYRSGAAVALGSLGLALTLTLLATRA</sequence>
<feature type="chain" id="PRO_5005788173" evidence="2">
    <location>
        <begin position="24"/>
        <end position="143"/>
    </location>
</feature>
<organism evidence="3 4">
    <name type="scientific">Drosophila busckii</name>
    <name type="common">Fruit fly</name>
    <dbReference type="NCBI Taxonomy" id="30019"/>
    <lineage>
        <taxon>Eukaryota</taxon>
        <taxon>Metazoa</taxon>
        <taxon>Ecdysozoa</taxon>
        <taxon>Arthropoda</taxon>
        <taxon>Hexapoda</taxon>
        <taxon>Insecta</taxon>
        <taxon>Pterygota</taxon>
        <taxon>Neoptera</taxon>
        <taxon>Endopterygota</taxon>
        <taxon>Diptera</taxon>
        <taxon>Brachycera</taxon>
        <taxon>Muscomorpha</taxon>
        <taxon>Ephydroidea</taxon>
        <taxon>Drosophilidae</taxon>
        <taxon>Drosophila</taxon>
    </lineage>
</organism>
<dbReference type="STRING" id="30019.A0A0M3QZB1"/>
<evidence type="ECO:0000313" key="4">
    <source>
        <dbReference type="Proteomes" id="UP000494163"/>
    </source>
</evidence>
<evidence type="ECO:0000256" key="2">
    <source>
        <dbReference type="SAM" id="SignalP"/>
    </source>
</evidence>
<keyword evidence="1" id="KW-0472">Membrane</keyword>
<dbReference type="OrthoDB" id="7850128at2759"/>
<feature type="signal peptide" evidence="2">
    <location>
        <begin position="1"/>
        <end position="23"/>
    </location>
</feature>
<evidence type="ECO:0000256" key="1">
    <source>
        <dbReference type="SAM" id="Phobius"/>
    </source>
</evidence>
<gene>
    <name evidence="3" type="ORF">Dbus_chrXg969</name>
</gene>
<keyword evidence="1" id="KW-0812">Transmembrane</keyword>
<dbReference type="Proteomes" id="UP000494163">
    <property type="component" value="Chromosome X"/>
</dbReference>
<keyword evidence="2" id="KW-0732">Signal</keyword>
<keyword evidence="1" id="KW-1133">Transmembrane helix</keyword>
<evidence type="ECO:0000313" key="3">
    <source>
        <dbReference type="EMBL" id="ALC49113.1"/>
    </source>
</evidence>
<feature type="transmembrane region" description="Helical" evidence="1">
    <location>
        <begin position="121"/>
        <end position="140"/>
    </location>
</feature>
<reference evidence="3 4" key="1">
    <citation type="submission" date="2015-08" db="EMBL/GenBank/DDBJ databases">
        <title>Ancestral chromatin configuration constrains chromatin evolution on differentiating sex chromosomes in Drosophila.</title>
        <authorList>
            <person name="Zhou Q."/>
            <person name="Bachtrog D."/>
        </authorList>
    </citation>
    <scope>NUCLEOTIDE SEQUENCE [LARGE SCALE GENOMIC DNA]</scope>
    <source>
        <tissue evidence="3">Whole larvae</tissue>
    </source>
</reference>
<dbReference type="EMBL" id="CP012528">
    <property type="protein sequence ID" value="ALC49113.1"/>
    <property type="molecule type" value="Genomic_DNA"/>
</dbReference>
<name>A0A0M3QZB1_DROBS</name>